<proteinExistence type="predicted"/>
<gene>
    <name evidence="2" type="ORF">Q8W38_16845</name>
</gene>
<reference evidence="2" key="1">
    <citation type="submission" date="2023-07" db="EMBL/GenBank/DDBJ databases">
        <title>Genome content predicts the carbon catabolic preferences of heterotrophic bacteria.</title>
        <authorList>
            <person name="Gralka M."/>
        </authorList>
    </citation>
    <scope>NUCLEOTIDE SEQUENCE</scope>
    <source>
        <strain evidence="2">6E03</strain>
    </source>
</reference>
<feature type="chain" id="PRO_5044798995" evidence="1">
    <location>
        <begin position="22"/>
        <end position="292"/>
    </location>
</feature>
<dbReference type="RefSeq" id="WP_102491874.1">
    <property type="nucleotide sequence ID" value="NZ_JAUYVK010000018.1"/>
</dbReference>
<evidence type="ECO:0000313" key="2">
    <source>
        <dbReference type="EMBL" id="MDP2491020.1"/>
    </source>
</evidence>
<protein>
    <submittedName>
        <fullName evidence="2">Curlin</fullName>
    </submittedName>
</protein>
<evidence type="ECO:0000313" key="3">
    <source>
        <dbReference type="Proteomes" id="UP001177883"/>
    </source>
</evidence>
<name>A0ABD5AD12_VIBSP</name>
<accession>A0ABD5AD12</accession>
<dbReference type="Proteomes" id="UP001177883">
    <property type="component" value="Unassembled WGS sequence"/>
</dbReference>
<feature type="signal peptide" evidence="1">
    <location>
        <begin position="1"/>
        <end position="21"/>
    </location>
</feature>
<dbReference type="AlphaFoldDB" id="A0ABD5AD12"/>
<keyword evidence="1" id="KW-0732">Signal</keyword>
<sequence length="292" mass="30712">MKLTQIGIIVGAIIGLNVAHADPLPAPYPAMAPGTGVIEGTTDLGVDAALTAAAGGVTIPTASDNTALWQMGNGDRANVTINQNTAGTIDGHTALVDTHRSYRSDVVVEQSGNLNEAHVQLRGWYNNALIDQNGESNQARVQVAGGGLAIGNDLRVTQMGDDNISVSVALGGADHNRAETTIYGDSNKTYTEFSNSDVDYNNVEIDISGDENYVQTIVNNSVGGGDRNDVDIDLVNSDRNRVFILQTGSYSDAVVQLQNSNMNQFSIEQTSHDSAVVLGNGAYGNIGSIYQN</sequence>
<evidence type="ECO:0000256" key="1">
    <source>
        <dbReference type="SAM" id="SignalP"/>
    </source>
</evidence>
<dbReference type="EMBL" id="JAUYVK010000018">
    <property type="protein sequence ID" value="MDP2491020.1"/>
    <property type="molecule type" value="Genomic_DNA"/>
</dbReference>
<organism evidence="2 3">
    <name type="scientific">Vibrio splendidus</name>
    <dbReference type="NCBI Taxonomy" id="29497"/>
    <lineage>
        <taxon>Bacteria</taxon>
        <taxon>Pseudomonadati</taxon>
        <taxon>Pseudomonadota</taxon>
        <taxon>Gammaproteobacteria</taxon>
        <taxon>Vibrionales</taxon>
        <taxon>Vibrionaceae</taxon>
        <taxon>Vibrio</taxon>
    </lineage>
</organism>
<comment type="caution">
    <text evidence="2">The sequence shown here is derived from an EMBL/GenBank/DDBJ whole genome shotgun (WGS) entry which is preliminary data.</text>
</comment>